<keyword evidence="2 20" id="KW-0444">Lipid biosynthesis</keyword>
<organism evidence="24 25">
    <name type="scientific">Trichoderma citrinoviride</name>
    <dbReference type="NCBI Taxonomy" id="58853"/>
    <lineage>
        <taxon>Eukaryota</taxon>
        <taxon>Fungi</taxon>
        <taxon>Dikarya</taxon>
        <taxon>Ascomycota</taxon>
        <taxon>Pezizomycotina</taxon>
        <taxon>Sordariomycetes</taxon>
        <taxon>Hypocreomycetidae</taxon>
        <taxon>Hypocreales</taxon>
        <taxon>Hypocreaceae</taxon>
        <taxon>Trichoderma</taxon>
    </lineage>
</organism>
<feature type="binding site" evidence="20">
    <location>
        <begin position="123"/>
        <end position="126"/>
    </location>
    <ligand>
        <name>FMN</name>
        <dbReference type="ChEBI" id="CHEBI:58210"/>
    </ligand>
</feature>
<name>A0A2T4BN94_9HYPO</name>
<feature type="binding site" evidence="20">
    <location>
        <begin position="72"/>
        <end position="77"/>
    </location>
    <ligand>
        <name>FMN</name>
        <dbReference type="ChEBI" id="CHEBI:58210"/>
    </ligand>
</feature>
<evidence type="ECO:0000256" key="1">
    <source>
        <dbReference type="ARBA" id="ARBA00022475"/>
    </source>
</evidence>
<evidence type="ECO:0000256" key="11">
    <source>
        <dbReference type="ARBA" id="ARBA00022989"/>
    </source>
</evidence>
<dbReference type="Gene3D" id="2.40.30.10">
    <property type="entry name" value="Translation factors"/>
    <property type="match status" value="1"/>
</dbReference>
<comment type="similarity">
    <text evidence="20">Belongs to the NADPH--cytochrome P450 reductase family.</text>
</comment>
<dbReference type="GO" id="GO:0050661">
    <property type="term" value="F:NADP binding"/>
    <property type="evidence" value="ECO:0007669"/>
    <property type="project" value="UniProtKB-UniRule"/>
</dbReference>
<dbReference type="CDD" id="cd06204">
    <property type="entry name" value="CYPOR"/>
    <property type="match status" value="1"/>
</dbReference>
<dbReference type="GO" id="GO:0010181">
    <property type="term" value="F:FMN binding"/>
    <property type="evidence" value="ECO:0007669"/>
    <property type="project" value="UniProtKB-UniRule"/>
</dbReference>
<evidence type="ECO:0000256" key="13">
    <source>
        <dbReference type="ARBA" id="ARBA00023011"/>
    </source>
</evidence>
<dbReference type="SUPFAM" id="SSF52343">
    <property type="entry name" value="Ferredoxin reductase-like, C-terminal NADP-linked domain"/>
    <property type="match status" value="1"/>
</dbReference>
<evidence type="ECO:0000256" key="18">
    <source>
        <dbReference type="ARBA" id="ARBA00023221"/>
    </source>
</evidence>
<dbReference type="PIRSF" id="PIRSF000208">
    <property type="entry name" value="P450R"/>
    <property type="match status" value="1"/>
</dbReference>
<dbReference type="GO" id="GO:0006696">
    <property type="term" value="P:ergosterol biosynthetic process"/>
    <property type="evidence" value="ECO:0007669"/>
    <property type="project" value="UniProtKB-UniRule"/>
</dbReference>
<dbReference type="SUPFAM" id="SSF52218">
    <property type="entry name" value="Flavoproteins"/>
    <property type="match status" value="1"/>
</dbReference>
<comment type="catalytic activity">
    <reaction evidence="19 20 21">
        <text>2 oxidized [cytochrome P450] + NADPH = 2 reduced [cytochrome P450] + NADP(+) + H(+)</text>
        <dbReference type="Rhea" id="RHEA:24040"/>
        <dbReference type="Rhea" id="RHEA-COMP:14627"/>
        <dbReference type="Rhea" id="RHEA-COMP:14628"/>
        <dbReference type="ChEBI" id="CHEBI:15378"/>
        <dbReference type="ChEBI" id="CHEBI:55376"/>
        <dbReference type="ChEBI" id="CHEBI:57783"/>
        <dbReference type="ChEBI" id="CHEBI:58349"/>
        <dbReference type="ChEBI" id="CHEBI:60344"/>
        <dbReference type="EC" id="1.6.2.4"/>
    </reaction>
</comment>
<evidence type="ECO:0000256" key="10">
    <source>
        <dbReference type="ARBA" id="ARBA00022955"/>
    </source>
</evidence>
<evidence type="ECO:0000313" key="25">
    <source>
        <dbReference type="Proteomes" id="UP000241546"/>
    </source>
</evidence>
<evidence type="ECO:0000256" key="21">
    <source>
        <dbReference type="PIRNR" id="PIRNR000208"/>
    </source>
</evidence>
<feature type="binding site" evidence="20">
    <location>
        <begin position="452"/>
        <end position="455"/>
    </location>
    <ligand>
        <name>FAD</name>
        <dbReference type="ChEBI" id="CHEBI:57692"/>
    </ligand>
</feature>
<dbReference type="Gene3D" id="3.40.50.360">
    <property type="match status" value="1"/>
</dbReference>
<dbReference type="Proteomes" id="UP000241546">
    <property type="component" value="Unassembled WGS sequence"/>
</dbReference>
<dbReference type="GO" id="GO:0003958">
    <property type="term" value="F:NADPH-hemoprotein reductase activity"/>
    <property type="evidence" value="ECO:0007669"/>
    <property type="project" value="UniProtKB-UniRule"/>
</dbReference>
<keyword evidence="18 20" id="KW-0753">Steroid metabolism</keyword>
<evidence type="ECO:0000256" key="17">
    <source>
        <dbReference type="ARBA" id="ARBA00023166"/>
    </source>
</evidence>
<keyword evidence="13 20" id="KW-0756">Sterol biosynthesis</keyword>
<feature type="binding site" evidence="20">
    <location>
        <begin position="615"/>
        <end position="616"/>
    </location>
    <ligand>
        <name>NADP(+)</name>
        <dbReference type="ChEBI" id="CHEBI:58349"/>
    </ligand>
</feature>
<dbReference type="FunFam" id="1.20.990.10:FF:000009">
    <property type="entry name" value="NADPH--cytochrome P450 reductase"/>
    <property type="match status" value="1"/>
</dbReference>
<evidence type="ECO:0000256" key="8">
    <source>
        <dbReference type="ARBA" id="ARBA00022827"/>
    </source>
</evidence>
<dbReference type="Pfam" id="PF00175">
    <property type="entry name" value="NAD_binding_1"/>
    <property type="match status" value="1"/>
</dbReference>
<dbReference type="FunFam" id="2.40.30.10:FF:000100">
    <property type="entry name" value="NADPH--cytochrome P450 reductase"/>
    <property type="match status" value="1"/>
</dbReference>
<feature type="binding site" evidence="20">
    <location>
        <position position="657"/>
    </location>
    <ligand>
        <name>NADP(+)</name>
        <dbReference type="ChEBI" id="CHEBI:58349"/>
    </ligand>
</feature>
<keyword evidence="17 20" id="KW-1207">Sterol metabolism</keyword>
<evidence type="ECO:0000256" key="12">
    <source>
        <dbReference type="ARBA" id="ARBA00023002"/>
    </source>
</evidence>
<dbReference type="FunFam" id="3.40.50.360:FF:000024">
    <property type="entry name" value="NADPH--cytochrome P450 reductase"/>
    <property type="match status" value="1"/>
</dbReference>
<keyword evidence="15 20" id="KW-0496">Mitochondrion</keyword>
<feature type="binding site" evidence="20">
    <location>
        <position position="204"/>
    </location>
    <ligand>
        <name>FMN</name>
        <dbReference type="ChEBI" id="CHEBI:58210"/>
    </ligand>
</feature>
<dbReference type="EMBL" id="KZ680207">
    <property type="protein sequence ID" value="PTB70772.1"/>
    <property type="molecule type" value="Genomic_DNA"/>
</dbReference>
<sequence length="696" mass="77720">MAELDTLDILVLSVILLGTVAYFTKGTLWAKQKDPYANPAYLNGNANRVGRTRNFVEKMEESGKNCIIFYGSQTGTAEDYASRLAKEGKSRFGLETMVADLEDYDFDNLDTLPSDKIAFFVLATYGEGEPTDNAVEFYEFLNGEDVAFSQGGGAEDAPLDNLHYVAFGLGNNTYEHYNSMVRDVDRLLTKYGAHRIGNAGEGDDGAGTMEEDFLAWKEPMWAALAAHMGLEEREAVYEPVFGIVEREGLTPESPEVYLGEPNKMHLEGASKGPFNAHNPYIAPIAQSYELFKVKDRNCIHLDIDISGSTLSYTTGDHIAIWPTNPGDEVDRFLRITGLTDKRHQVITVKALEPTAKVPFPTPTTFDAIVRYHLEIGAPVSRQFVSTLAAFAPNEEIKNEMTRLGSDKDYFHEKTASQLLNIARLLEHVSNGETWDKIPFSAFIEGLNKLQPRYYSISSSSLVQPKKVSVTAVVESSMVMGRKDPFRGVATNYLLALKQKQNGDPDPSPFGLTYELHGPRNKYDGIHVPVHIRHSNFKLPSDPAKPIIMVGPGTGVAPFRGFVQERAQQARDGINVGRTILFFGCRKRTEDFMYEQEFEEYKKALGDKFELVTAFSRETSQKVYVQHRLKERSAEIGELLAQKAFFYVCGDAANMAREVNTVLTQIIAESRGVSEAKAEEIVKNMRAANQYQEDVWS</sequence>
<dbReference type="GO" id="GO:0005741">
    <property type="term" value="C:mitochondrial outer membrane"/>
    <property type="evidence" value="ECO:0007669"/>
    <property type="project" value="UniProtKB-SubCell"/>
</dbReference>
<gene>
    <name evidence="20" type="primary">cprA</name>
    <name evidence="24" type="ORF">BBK36DRAFT_1109203</name>
</gene>
<evidence type="ECO:0000256" key="3">
    <source>
        <dbReference type="ARBA" id="ARBA00022630"/>
    </source>
</evidence>
<keyword evidence="9 20" id="KW-0521">NADP</keyword>
<dbReference type="FunFam" id="3.40.50.80:FF:000018">
    <property type="entry name" value="NADPH--cytochrome P450 reductase"/>
    <property type="match status" value="1"/>
</dbReference>
<dbReference type="PROSITE" id="PS50902">
    <property type="entry name" value="FLAVODOXIN_LIKE"/>
    <property type="match status" value="1"/>
</dbReference>
<keyword evidence="12 20" id="KW-0560">Oxidoreductase</keyword>
<comment type="similarity">
    <text evidence="20 21">In the C-terminal section; belongs to the flavoprotein pyridine nucleotide cytochrome reductase family.</text>
</comment>
<comment type="cofactor">
    <cofactor evidence="20">
        <name>FMN</name>
        <dbReference type="ChEBI" id="CHEBI:58210"/>
    </cofactor>
    <text evidence="20">Binds 1 FMN per monomer.</text>
</comment>
<keyword evidence="4 20" id="KW-0288">FMN</keyword>
<evidence type="ECO:0000313" key="24">
    <source>
        <dbReference type="EMBL" id="PTB70772.1"/>
    </source>
</evidence>
<feature type="binding site" evidence="20">
    <location>
        <position position="695"/>
    </location>
    <ligand>
        <name>FAD</name>
        <dbReference type="ChEBI" id="CHEBI:57692"/>
    </ligand>
</feature>
<dbReference type="GO" id="GO:0050660">
    <property type="term" value="F:flavin adenine dinucleotide binding"/>
    <property type="evidence" value="ECO:0007669"/>
    <property type="project" value="UniProtKB-UniRule"/>
</dbReference>
<comment type="similarity">
    <text evidence="20">In the N-terminal section; belongs to the flavodoxin family.</text>
</comment>
<dbReference type="PRINTS" id="PR00369">
    <property type="entry name" value="FLAVODOXIN"/>
</dbReference>
<dbReference type="Pfam" id="PF00258">
    <property type="entry name" value="Flavodoxin_1"/>
    <property type="match status" value="1"/>
</dbReference>
<dbReference type="SUPFAM" id="SSF63380">
    <property type="entry name" value="Riboflavin synthase domain-like"/>
    <property type="match status" value="1"/>
</dbReference>
<evidence type="ECO:0000259" key="22">
    <source>
        <dbReference type="PROSITE" id="PS50902"/>
    </source>
</evidence>
<evidence type="ECO:0000256" key="5">
    <source>
        <dbReference type="ARBA" id="ARBA00022692"/>
    </source>
</evidence>
<dbReference type="InterPro" id="IPR003097">
    <property type="entry name" value="CysJ-like_FAD-binding"/>
</dbReference>
<dbReference type="InterPro" id="IPR017938">
    <property type="entry name" value="Riboflavin_synthase-like_b-brl"/>
</dbReference>
<dbReference type="Gene3D" id="3.40.50.80">
    <property type="entry name" value="Nucleotide-binding domain of ferredoxin-NADP reductase (FNR) module"/>
    <property type="match status" value="1"/>
</dbReference>
<dbReference type="PRINTS" id="PR00371">
    <property type="entry name" value="FPNCR"/>
</dbReference>
<evidence type="ECO:0000256" key="19">
    <source>
        <dbReference type="ARBA" id="ARBA00049342"/>
    </source>
</evidence>
<dbReference type="InterPro" id="IPR001709">
    <property type="entry name" value="Flavoprot_Pyr_Nucl_cyt_Rdtase"/>
</dbReference>
<proteinExistence type="inferred from homology"/>
<evidence type="ECO:0000259" key="23">
    <source>
        <dbReference type="PROSITE" id="PS51384"/>
    </source>
</evidence>
<feature type="binding site" evidence="20">
    <location>
        <begin position="169"/>
        <end position="178"/>
    </location>
    <ligand>
        <name>FMN</name>
        <dbReference type="ChEBI" id="CHEBI:58210"/>
    </ligand>
</feature>
<evidence type="ECO:0000256" key="20">
    <source>
        <dbReference type="HAMAP-Rule" id="MF_03212"/>
    </source>
</evidence>
<keyword evidence="3 20" id="KW-0285">Flavoprotein</keyword>
<keyword evidence="6 20" id="KW-1000">Mitochondrion outer membrane</keyword>
<dbReference type="GO" id="GO:0005886">
    <property type="term" value="C:plasma membrane"/>
    <property type="evidence" value="ECO:0007669"/>
    <property type="project" value="UniProtKB-SubCell"/>
</dbReference>
<keyword evidence="5" id="KW-0812">Transmembrane</keyword>
<comment type="subcellular location">
    <subcellularLocation>
        <location evidence="20">Endoplasmic reticulum membrane</location>
        <topology evidence="20">Single-pass membrane protein</topology>
        <orientation evidence="20">Cytoplasmic side</orientation>
    </subcellularLocation>
    <subcellularLocation>
        <location evidence="20">Mitochondrion outer membrane</location>
        <topology evidence="20">Single-pass membrane protein</topology>
        <orientation evidence="20">Cytoplasmic side</orientation>
    </subcellularLocation>
    <subcellularLocation>
        <location evidence="20">Cell membrane</location>
        <topology evidence="20">Single-pass membrane protein</topology>
        <orientation evidence="20">Cytoplasmic side</orientation>
    </subcellularLocation>
</comment>
<dbReference type="InterPro" id="IPR008254">
    <property type="entry name" value="Flavodoxin/NO_synth"/>
</dbReference>
<dbReference type="InterPro" id="IPR001094">
    <property type="entry name" value="Flavdoxin-like"/>
</dbReference>
<comment type="cofactor">
    <cofactor evidence="20">
        <name>FAD</name>
        <dbReference type="ChEBI" id="CHEBI:57692"/>
    </cofactor>
    <text evidence="20">Binds 1 FAD per monomer.</text>
</comment>
<keyword evidence="11" id="KW-1133">Transmembrane helix</keyword>
<dbReference type="InterPro" id="IPR029039">
    <property type="entry name" value="Flavoprotein-like_sf"/>
</dbReference>
<feature type="binding site" evidence="20">
    <location>
        <begin position="470"/>
        <end position="472"/>
    </location>
    <ligand>
        <name>FAD</name>
        <dbReference type="ChEBI" id="CHEBI:57692"/>
    </ligand>
</feature>
<dbReference type="PROSITE" id="PS51384">
    <property type="entry name" value="FAD_FR"/>
    <property type="match status" value="1"/>
</dbReference>
<evidence type="ECO:0000256" key="4">
    <source>
        <dbReference type="ARBA" id="ARBA00022643"/>
    </source>
</evidence>
<comment type="function">
    <text evidence="20">This enzyme is required for electron transfer from NADP to cytochrome P450 in microsomes. It can also provide electron transfer to heme oxygenase and cytochrome B5. Involved in ergosterol biosynthesis.</text>
</comment>
<evidence type="ECO:0000256" key="7">
    <source>
        <dbReference type="ARBA" id="ARBA00022824"/>
    </source>
</evidence>
<dbReference type="OrthoDB" id="1856718at2759"/>
<feature type="binding site" evidence="20">
    <location>
        <position position="296"/>
    </location>
    <ligand>
        <name>NADP(+)</name>
        <dbReference type="ChEBI" id="CHEBI:58349"/>
    </ligand>
</feature>
<dbReference type="Gene3D" id="1.20.990.10">
    <property type="entry name" value="NADPH-cytochrome p450 Reductase, Chain A, domain 3"/>
    <property type="match status" value="1"/>
</dbReference>
<comment type="caution">
    <text evidence="20">Lacks conserved residue(s) required for the propagation of feature annotation.</text>
</comment>
<feature type="binding site" evidence="20">
    <location>
        <begin position="621"/>
        <end position="625"/>
    </location>
    <ligand>
        <name>NADP(+)</name>
        <dbReference type="ChEBI" id="CHEBI:58349"/>
    </ligand>
</feature>
<dbReference type="GO" id="GO:0005789">
    <property type="term" value="C:endoplasmic reticulum membrane"/>
    <property type="evidence" value="ECO:0007669"/>
    <property type="project" value="UniProtKB-SubCell"/>
</dbReference>
<evidence type="ECO:0000256" key="15">
    <source>
        <dbReference type="ARBA" id="ARBA00023128"/>
    </source>
</evidence>
<dbReference type="HAMAP" id="MF_03212">
    <property type="entry name" value="NCPR"/>
    <property type="match status" value="1"/>
</dbReference>
<dbReference type="InterPro" id="IPR023208">
    <property type="entry name" value="P450R"/>
</dbReference>
<evidence type="ECO:0000256" key="9">
    <source>
        <dbReference type="ARBA" id="ARBA00022857"/>
    </source>
</evidence>
<dbReference type="EC" id="1.6.2.4" evidence="20 21"/>
<evidence type="ECO:0000256" key="6">
    <source>
        <dbReference type="ARBA" id="ARBA00022787"/>
    </source>
</evidence>
<dbReference type="PANTHER" id="PTHR19384">
    <property type="entry name" value="NITRIC OXIDE SYNTHASE-RELATED"/>
    <property type="match status" value="1"/>
</dbReference>
<feature type="binding site" evidence="20">
    <location>
        <position position="553"/>
    </location>
    <ligand>
        <name>NADP(+)</name>
        <dbReference type="ChEBI" id="CHEBI:58349"/>
    </ligand>
</feature>
<protein>
    <recommendedName>
        <fullName evidence="20 21">NADPH--cytochrome P450 reductase</fullName>
        <shortName evidence="20">CPR</shortName>
        <shortName evidence="20">P450R</shortName>
        <ecNumber evidence="20 21">1.6.2.4</ecNumber>
    </recommendedName>
</protein>
<accession>A0A2T4BN94</accession>
<keyword evidence="14 20" id="KW-0443">Lipid metabolism</keyword>
<dbReference type="AlphaFoldDB" id="A0A2T4BN94"/>
<keyword evidence="25" id="KW-1185">Reference proteome</keyword>
<feature type="domain" description="FAD-binding FR-type" evidence="23">
    <location>
        <begin position="277"/>
        <end position="539"/>
    </location>
</feature>
<dbReference type="InterPro" id="IPR039261">
    <property type="entry name" value="FNR_nucleotide-bd"/>
</dbReference>
<dbReference type="GO" id="GO:0005829">
    <property type="term" value="C:cytosol"/>
    <property type="evidence" value="ECO:0007669"/>
    <property type="project" value="TreeGrafter"/>
</dbReference>
<keyword evidence="10 20" id="KW-0752">Steroid biosynthesis</keyword>
<keyword evidence="8 20" id="KW-0274">FAD</keyword>
<keyword evidence="7 20" id="KW-0256">Endoplasmic reticulum</keyword>
<dbReference type="InterPro" id="IPR001433">
    <property type="entry name" value="OxRdtase_FAD/NAD-bd"/>
</dbReference>
<evidence type="ECO:0000256" key="16">
    <source>
        <dbReference type="ARBA" id="ARBA00023136"/>
    </source>
</evidence>
<keyword evidence="16 20" id="KW-0472">Membrane</keyword>
<reference evidence="25" key="1">
    <citation type="submission" date="2016-07" db="EMBL/GenBank/DDBJ databases">
        <title>Multiple horizontal gene transfer events from other fungi enriched the ability of initially mycotrophic Trichoderma (Ascomycota) to feed on dead plant biomass.</title>
        <authorList>
            <consortium name="DOE Joint Genome Institute"/>
            <person name="Atanasova L."/>
            <person name="Chenthamara K."/>
            <person name="Zhang J."/>
            <person name="Grujic M."/>
            <person name="Henrissat B."/>
            <person name="Kuo A."/>
            <person name="Aerts A."/>
            <person name="Salamov A."/>
            <person name="Lipzen A."/>
            <person name="Labutti K."/>
            <person name="Barry K."/>
            <person name="Miao Y."/>
            <person name="Rahimi M.J."/>
            <person name="Shen Q."/>
            <person name="Grigoriev I.V."/>
            <person name="Kubicek C.P."/>
            <person name="Druzhinina I.S."/>
        </authorList>
    </citation>
    <scope>NUCLEOTIDE SEQUENCE [LARGE SCALE GENOMIC DNA]</scope>
    <source>
        <strain evidence="25">TUCIM 6016</strain>
    </source>
</reference>
<dbReference type="FunFam" id="2.40.30.10:FF:000111">
    <property type="entry name" value="NADPH--cytochrome P450 reductase"/>
    <property type="match status" value="1"/>
</dbReference>
<dbReference type="InterPro" id="IPR017927">
    <property type="entry name" value="FAD-bd_FR_type"/>
</dbReference>
<dbReference type="PANTHER" id="PTHR19384:SF17">
    <property type="entry name" value="NADPH--CYTOCHROME P450 REDUCTASE"/>
    <property type="match status" value="1"/>
</dbReference>
<feature type="binding site" evidence="20">
    <location>
        <begin position="487"/>
        <end position="490"/>
    </location>
    <ligand>
        <name>FAD</name>
        <dbReference type="ChEBI" id="CHEBI:57692"/>
    </ligand>
</feature>
<evidence type="ECO:0000256" key="14">
    <source>
        <dbReference type="ARBA" id="ARBA00023098"/>
    </source>
</evidence>
<dbReference type="InterPro" id="IPR023173">
    <property type="entry name" value="NADPH_Cyt_P450_Rdtase_alpha"/>
</dbReference>
<evidence type="ECO:0000256" key="2">
    <source>
        <dbReference type="ARBA" id="ARBA00022516"/>
    </source>
</evidence>
<dbReference type="Pfam" id="PF00667">
    <property type="entry name" value="FAD_binding_1"/>
    <property type="match status" value="1"/>
</dbReference>
<feature type="domain" description="Flavodoxin-like" evidence="22">
    <location>
        <begin position="66"/>
        <end position="221"/>
    </location>
</feature>
<keyword evidence="1 20" id="KW-1003">Cell membrane</keyword>